<dbReference type="InterPro" id="IPR041531">
    <property type="entry name" value="BppU_IgG"/>
</dbReference>
<reference evidence="3 4" key="1">
    <citation type="submission" date="2013-03" db="EMBL/GenBank/DDBJ databases">
        <title>The Genome Sequence of Enterococcus gilvus ATCC BAA-350 (PacBio/Illumina hybrid assembly).</title>
        <authorList>
            <consortium name="The Broad Institute Genomics Platform"/>
            <consortium name="The Broad Institute Genome Sequencing Center for Infectious Disease"/>
            <person name="Earl A."/>
            <person name="Russ C."/>
            <person name="Gilmore M."/>
            <person name="Surin D."/>
            <person name="Walker B."/>
            <person name="Young S."/>
            <person name="Zeng Q."/>
            <person name="Gargeya S."/>
            <person name="Fitzgerald M."/>
            <person name="Haas B."/>
            <person name="Abouelleil A."/>
            <person name="Allen A.W."/>
            <person name="Alvarado L."/>
            <person name="Arachchi H.M."/>
            <person name="Berlin A.M."/>
            <person name="Chapman S.B."/>
            <person name="Gainer-Dewar J."/>
            <person name="Goldberg J."/>
            <person name="Griggs A."/>
            <person name="Gujja S."/>
            <person name="Hansen M."/>
            <person name="Howarth C."/>
            <person name="Imamovic A."/>
            <person name="Ireland A."/>
            <person name="Larimer J."/>
            <person name="McCowan C."/>
            <person name="Murphy C."/>
            <person name="Pearson M."/>
            <person name="Poon T.W."/>
            <person name="Priest M."/>
            <person name="Roberts A."/>
            <person name="Saif S."/>
            <person name="Shea T."/>
            <person name="Sisk P."/>
            <person name="Sykes S."/>
            <person name="Wortman J."/>
            <person name="Nusbaum C."/>
            <person name="Birren B."/>
        </authorList>
    </citation>
    <scope>NUCLEOTIDE SEQUENCE [LARGE SCALE GENOMIC DNA]</scope>
    <source>
        <strain evidence="3 4">ATCC BAA-350</strain>
    </source>
</reference>
<proteinExistence type="predicted"/>
<accession>A0ABN0ML66</accession>
<dbReference type="Proteomes" id="UP000014160">
    <property type="component" value="Unassembled WGS sequence"/>
</dbReference>
<keyword evidence="4" id="KW-1185">Reference proteome</keyword>
<dbReference type="Gene3D" id="6.10.250.1350">
    <property type="match status" value="2"/>
</dbReference>
<feature type="domain" description="BppU N-terminal" evidence="1">
    <location>
        <begin position="3"/>
        <end position="139"/>
    </location>
</feature>
<evidence type="ECO:0000259" key="1">
    <source>
        <dbReference type="Pfam" id="PF10651"/>
    </source>
</evidence>
<dbReference type="Gene3D" id="2.60.40.3350">
    <property type="match status" value="1"/>
</dbReference>
<sequence>MAKWNVTLSTTEPYNYVGMIQVRQGNKNSETMEAIVTQKGLPVDLSRCKAYLEALLTNGSAIQRAVKIIDAKNGKIQYTFDEYSMQALHRQTANIVFYQGEDVIGTTQDFSYFVVRAVSKTPGEMGSYWQTVEDLIADMVAFLNANKGDFTDWMNARKKEFEEWRKHQQDTFEAWREGQESDYLMWFESIKDILRSIDPGGVMLAELMDARVDLQGVRHESIKDRLIADLEYIYQKIKYQLDLIVYKHIAVGNKVTIEHDSEYQPEVKVTYYQDALGTELGGLDSSGKFGGGTICNVPSQLSFDRKKTHVEMPLYYALNGSFIIYDKHTLLIIEGNKTLQFTMPEANITKAYVNNDKTDFDKVPDKLELLINKDYTVELKKK</sequence>
<dbReference type="Pfam" id="PF10651">
    <property type="entry name" value="BppU_N"/>
    <property type="match status" value="1"/>
</dbReference>
<gene>
    <name evidence="3" type="ORF">I592_02415</name>
</gene>
<dbReference type="Gene3D" id="2.60.40.3320">
    <property type="match status" value="1"/>
</dbReference>
<evidence type="ECO:0000313" key="3">
    <source>
        <dbReference type="EMBL" id="EOW83088.1"/>
    </source>
</evidence>
<name>A0ABN0ML66_9ENTE</name>
<evidence type="ECO:0000259" key="2">
    <source>
        <dbReference type="Pfam" id="PF18667"/>
    </source>
</evidence>
<feature type="domain" description="Baseplate upper protein immunoglobulin like" evidence="2">
    <location>
        <begin position="252"/>
        <end position="342"/>
    </location>
</feature>
<protein>
    <recommendedName>
        <fullName evidence="5">BppU N-terminal domain-containing protein</fullName>
    </recommendedName>
</protein>
<dbReference type="RefSeq" id="WP_016250196.1">
    <property type="nucleotide sequence ID" value="NZ_ASWH01000001.1"/>
</dbReference>
<evidence type="ECO:0008006" key="5">
    <source>
        <dbReference type="Google" id="ProtNLM"/>
    </source>
</evidence>
<evidence type="ECO:0000313" key="4">
    <source>
        <dbReference type="Proteomes" id="UP000014160"/>
    </source>
</evidence>
<organism evidence="3 4">
    <name type="scientific">Enterococcus gilvus ATCC BAA-350</name>
    <dbReference type="NCBI Taxonomy" id="1158614"/>
    <lineage>
        <taxon>Bacteria</taxon>
        <taxon>Bacillati</taxon>
        <taxon>Bacillota</taxon>
        <taxon>Bacilli</taxon>
        <taxon>Lactobacillales</taxon>
        <taxon>Enterococcaceae</taxon>
        <taxon>Enterococcus</taxon>
    </lineage>
</organism>
<dbReference type="EMBL" id="ASWH01000001">
    <property type="protein sequence ID" value="EOW83088.1"/>
    <property type="molecule type" value="Genomic_DNA"/>
</dbReference>
<dbReference type="InterPro" id="IPR018913">
    <property type="entry name" value="BppU_N"/>
</dbReference>
<comment type="caution">
    <text evidence="3">The sequence shown here is derived from an EMBL/GenBank/DDBJ whole genome shotgun (WGS) entry which is preliminary data.</text>
</comment>
<dbReference type="Pfam" id="PF18667">
    <property type="entry name" value="BppU_IgG"/>
    <property type="match status" value="1"/>
</dbReference>